<comment type="caution">
    <text evidence="1">The sequence shown here is derived from an EMBL/GenBank/DDBJ whole genome shotgun (WGS) entry which is preliminary data.</text>
</comment>
<sequence>MPCRLSSTVSMKQLDSWPPTLPALASVGVATVMYRLDNAQYASPTSCMRRVRPLSPCPPSFCIRYSAMVSQRSCGSSNTSRLASVAR</sequence>
<gene>
    <name evidence="1" type="ORF">GAK31_00086</name>
</gene>
<reference evidence="2" key="1">
    <citation type="journal article" date="2020" name="MBio">
        <title>Horizontal gene transfer to a defensive symbiont with a reduced genome amongst a multipartite beetle microbiome.</title>
        <authorList>
            <person name="Waterworth S.C."/>
            <person name="Florez L.V."/>
            <person name="Rees E.R."/>
            <person name="Hertweck C."/>
            <person name="Kaltenpoth M."/>
            <person name="Kwan J.C."/>
        </authorList>
    </citation>
    <scope>NUCLEOTIDE SEQUENCE [LARGE SCALE GENOMIC DNA]</scope>
</reference>
<protein>
    <submittedName>
        <fullName evidence="1">Uncharacterized protein</fullName>
    </submittedName>
</protein>
<name>A0A7V8JML1_STEMA</name>
<accession>A0A7V8JML1</accession>
<dbReference type="EMBL" id="WNDS01000001">
    <property type="protein sequence ID" value="KAF1016827.1"/>
    <property type="molecule type" value="Genomic_DNA"/>
</dbReference>
<dbReference type="Proteomes" id="UP000487117">
    <property type="component" value="Unassembled WGS sequence"/>
</dbReference>
<dbReference type="AlphaFoldDB" id="A0A7V8JML1"/>
<proteinExistence type="predicted"/>
<organism evidence="1 2">
    <name type="scientific">Stenotrophomonas maltophilia</name>
    <name type="common">Pseudomonas maltophilia</name>
    <name type="synonym">Xanthomonas maltophilia</name>
    <dbReference type="NCBI Taxonomy" id="40324"/>
    <lineage>
        <taxon>Bacteria</taxon>
        <taxon>Pseudomonadati</taxon>
        <taxon>Pseudomonadota</taxon>
        <taxon>Gammaproteobacteria</taxon>
        <taxon>Lysobacterales</taxon>
        <taxon>Lysobacteraceae</taxon>
        <taxon>Stenotrophomonas</taxon>
        <taxon>Stenotrophomonas maltophilia group</taxon>
    </lineage>
</organism>
<evidence type="ECO:0000313" key="1">
    <source>
        <dbReference type="EMBL" id="KAF1016827.1"/>
    </source>
</evidence>
<evidence type="ECO:0000313" key="2">
    <source>
        <dbReference type="Proteomes" id="UP000487117"/>
    </source>
</evidence>